<comment type="caution">
    <text evidence="1">The sequence shown here is derived from an EMBL/GenBank/DDBJ whole genome shotgun (WGS) entry which is preliminary data.</text>
</comment>
<dbReference type="EMBL" id="JWIN03000013">
    <property type="protein sequence ID" value="KAB1269142.1"/>
    <property type="molecule type" value="Genomic_DNA"/>
</dbReference>
<sequence length="188" mass="20488">MFSSSDAEDIDAVKETVFFSGDPGATYVSASALGSSLHGERRPALAEIELGRSAKGHCPLDQQMDPKVSCRSGNPPGAPDLHGAFDREGHHSLHEELFIGCGPTRCFPQKKISGIFALLIYERQRVPSRFSLGPRLKRSSGILEVQGVCDCAILQTDPTPSEKEKLLKVERAKRKPAQAVTKMLEKCK</sequence>
<reference evidence="1 2" key="1">
    <citation type="journal article" date="2019" name="Mol. Ecol. Resour.">
        <title>Improving Illumina assemblies with Hi-C and long reads: an example with the North African dromedary.</title>
        <authorList>
            <person name="Elbers J.P."/>
            <person name="Rogers M.F."/>
            <person name="Perelman P.L."/>
            <person name="Proskuryakova A.A."/>
            <person name="Serdyukova N.A."/>
            <person name="Johnson W.E."/>
            <person name="Horin P."/>
            <person name="Corander J."/>
            <person name="Murphy D."/>
            <person name="Burger P.A."/>
        </authorList>
    </citation>
    <scope>NUCLEOTIDE SEQUENCE [LARGE SCALE GENOMIC DNA]</scope>
    <source>
        <strain evidence="1">Drom800</strain>
        <tissue evidence="1">Blood</tissue>
    </source>
</reference>
<accession>A0A5N4DDD1</accession>
<dbReference type="Proteomes" id="UP000299084">
    <property type="component" value="Unassembled WGS sequence"/>
</dbReference>
<evidence type="ECO:0000313" key="2">
    <source>
        <dbReference type="Proteomes" id="UP000299084"/>
    </source>
</evidence>
<protein>
    <submittedName>
        <fullName evidence="1">Uncharacterized protein</fullName>
    </submittedName>
</protein>
<keyword evidence="2" id="KW-1185">Reference proteome</keyword>
<organism evidence="1 2">
    <name type="scientific">Camelus dromedarius</name>
    <name type="common">Dromedary</name>
    <name type="synonym">Arabian camel</name>
    <dbReference type="NCBI Taxonomy" id="9838"/>
    <lineage>
        <taxon>Eukaryota</taxon>
        <taxon>Metazoa</taxon>
        <taxon>Chordata</taxon>
        <taxon>Craniata</taxon>
        <taxon>Vertebrata</taxon>
        <taxon>Euteleostomi</taxon>
        <taxon>Mammalia</taxon>
        <taxon>Eutheria</taxon>
        <taxon>Laurasiatheria</taxon>
        <taxon>Artiodactyla</taxon>
        <taxon>Tylopoda</taxon>
        <taxon>Camelidae</taxon>
        <taxon>Camelus</taxon>
    </lineage>
</organism>
<proteinExistence type="predicted"/>
<dbReference type="AlphaFoldDB" id="A0A5N4DDD1"/>
<evidence type="ECO:0000313" key="1">
    <source>
        <dbReference type="EMBL" id="KAB1269142.1"/>
    </source>
</evidence>
<gene>
    <name evidence="1" type="ORF">Cadr_000014220</name>
</gene>
<name>A0A5N4DDD1_CAMDR</name>